<dbReference type="CDD" id="cd05305">
    <property type="entry name" value="L-AlaDH"/>
    <property type="match status" value="1"/>
</dbReference>
<organism evidence="8 9">
    <name type="scientific">Paracoccus fontiphilus</name>
    <dbReference type="NCBI Taxonomy" id="1815556"/>
    <lineage>
        <taxon>Bacteria</taxon>
        <taxon>Pseudomonadati</taxon>
        <taxon>Pseudomonadota</taxon>
        <taxon>Alphaproteobacteria</taxon>
        <taxon>Rhodobacterales</taxon>
        <taxon>Paracoccaceae</taxon>
        <taxon>Paracoccus</taxon>
    </lineage>
</organism>
<keyword evidence="9" id="KW-1185">Reference proteome</keyword>
<dbReference type="GO" id="GO:0000286">
    <property type="term" value="F:alanine dehydrogenase activity"/>
    <property type="evidence" value="ECO:0007669"/>
    <property type="project" value="UniProtKB-EC"/>
</dbReference>
<evidence type="ECO:0000256" key="3">
    <source>
        <dbReference type="ARBA" id="ARBA00023002"/>
    </source>
</evidence>
<dbReference type="InterPro" id="IPR007886">
    <property type="entry name" value="AlaDH/PNT_N"/>
</dbReference>
<gene>
    <name evidence="8" type="primary">ald</name>
    <name evidence="8" type="ORF">ACFOD7_09315</name>
</gene>
<accession>A0ABV7IJI6</accession>
<reference evidence="9" key="1">
    <citation type="journal article" date="2019" name="Int. J. Syst. Evol. Microbiol.">
        <title>The Global Catalogue of Microorganisms (GCM) 10K type strain sequencing project: providing services to taxonomists for standard genome sequencing and annotation.</title>
        <authorList>
            <consortium name="The Broad Institute Genomics Platform"/>
            <consortium name="The Broad Institute Genome Sequencing Center for Infectious Disease"/>
            <person name="Wu L."/>
            <person name="Ma J."/>
        </authorList>
    </citation>
    <scope>NUCLEOTIDE SEQUENCE [LARGE SCALE GENOMIC DNA]</scope>
    <source>
        <strain evidence="9">KCTC 52239</strain>
    </source>
</reference>
<evidence type="ECO:0000259" key="7">
    <source>
        <dbReference type="SMART" id="SM01003"/>
    </source>
</evidence>
<dbReference type="Pfam" id="PF05222">
    <property type="entry name" value="AlaDh_PNT_N"/>
    <property type="match status" value="1"/>
</dbReference>
<evidence type="ECO:0000256" key="5">
    <source>
        <dbReference type="PIRNR" id="PIRNR000183"/>
    </source>
</evidence>
<comment type="catalytic activity">
    <reaction evidence="5">
        <text>L-alanine + NAD(+) + H2O = pyruvate + NH4(+) + NADH + H(+)</text>
        <dbReference type="Rhea" id="RHEA:18405"/>
        <dbReference type="ChEBI" id="CHEBI:15361"/>
        <dbReference type="ChEBI" id="CHEBI:15377"/>
        <dbReference type="ChEBI" id="CHEBI:15378"/>
        <dbReference type="ChEBI" id="CHEBI:28938"/>
        <dbReference type="ChEBI" id="CHEBI:57540"/>
        <dbReference type="ChEBI" id="CHEBI:57945"/>
        <dbReference type="ChEBI" id="CHEBI:57972"/>
        <dbReference type="EC" id="1.4.1.1"/>
    </reaction>
</comment>
<dbReference type="Proteomes" id="UP001595557">
    <property type="component" value="Unassembled WGS sequence"/>
</dbReference>
<dbReference type="InterPro" id="IPR007698">
    <property type="entry name" value="AlaDH/PNT_NAD(H)-bd"/>
</dbReference>
<evidence type="ECO:0000313" key="9">
    <source>
        <dbReference type="Proteomes" id="UP001595557"/>
    </source>
</evidence>
<dbReference type="SUPFAM" id="SSF52283">
    <property type="entry name" value="Formate/glycerate dehydrogenase catalytic domain-like"/>
    <property type="match status" value="1"/>
</dbReference>
<comment type="caution">
    <text evidence="8">The sequence shown here is derived from an EMBL/GenBank/DDBJ whole genome shotgun (WGS) entry which is preliminary data.</text>
</comment>
<keyword evidence="3 5" id="KW-0560">Oxidoreductase</keyword>
<dbReference type="EMBL" id="JBHRTE010000039">
    <property type="protein sequence ID" value="MFC3168246.1"/>
    <property type="molecule type" value="Genomic_DNA"/>
</dbReference>
<dbReference type="PROSITE" id="PS00837">
    <property type="entry name" value="ALADH_PNT_2"/>
    <property type="match status" value="1"/>
</dbReference>
<dbReference type="SMART" id="SM01002">
    <property type="entry name" value="AlaDh_PNT_C"/>
    <property type="match status" value="1"/>
</dbReference>
<name>A0ABV7IJI6_9RHOB</name>
<evidence type="ECO:0000256" key="2">
    <source>
        <dbReference type="ARBA" id="ARBA00012897"/>
    </source>
</evidence>
<dbReference type="InterPro" id="IPR008141">
    <property type="entry name" value="Ala_DH"/>
</dbReference>
<proteinExistence type="inferred from homology"/>
<evidence type="ECO:0000259" key="6">
    <source>
        <dbReference type="SMART" id="SM01002"/>
    </source>
</evidence>
<dbReference type="InterPro" id="IPR008143">
    <property type="entry name" value="Ala_DH/PNT_CS2"/>
</dbReference>
<evidence type="ECO:0000256" key="4">
    <source>
        <dbReference type="ARBA" id="ARBA00023027"/>
    </source>
</evidence>
<dbReference type="InterPro" id="IPR036291">
    <property type="entry name" value="NAD(P)-bd_dom_sf"/>
</dbReference>
<protein>
    <recommendedName>
        <fullName evidence="2 5">Alanine dehydrogenase</fullName>
        <ecNumber evidence="2 5">1.4.1.1</ecNumber>
    </recommendedName>
</protein>
<dbReference type="NCBIfam" id="TIGR00518">
    <property type="entry name" value="alaDH"/>
    <property type="match status" value="1"/>
</dbReference>
<dbReference type="Gene3D" id="3.40.50.720">
    <property type="entry name" value="NAD(P)-binding Rossmann-like Domain"/>
    <property type="match status" value="2"/>
</dbReference>
<keyword evidence="4 5" id="KW-0520">NAD</keyword>
<comment type="similarity">
    <text evidence="1 5">Belongs to the AlaDH/PNT family.</text>
</comment>
<dbReference type="RefSeq" id="WP_207469169.1">
    <property type="nucleotide sequence ID" value="NZ_JAFNAW010000026.1"/>
</dbReference>
<dbReference type="PANTHER" id="PTHR42795">
    <property type="entry name" value="ALANINE DEHYDROGENASE"/>
    <property type="match status" value="1"/>
</dbReference>
<feature type="domain" description="Alanine dehydrogenase/pyridine nucleotide transhydrogenase NAD(H)-binding" evidence="6">
    <location>
        <begin position="149"/>
        <end position="297"/>
    </location>
</feature>
<feature type="domain" description="Alanine dehydrogenase/pyridine nucleotide transhydrogenase N-terminal" evidence="7">
    <location>
        <begin position="4"/>
        <end position="137"/>
    </location>
</feature>
<dbReference type="SUPFAM" id="SSF51735">
    <property type="entry name" value="NAD(P)-binding Rossmann-fold domains"/>
    <property type="match status" value="1"/>
</dbReference>
<evidence type="ECO:0000313" key="8">
    <source>
        <dbReference type="EMBL" id="MFC3168246.1"/>
    </source>
</evidence>
<sequence length="380" mass="39022">MKIGCPKEIKPQEFRVGLTPAAVTEAVGRGHEVFVETGAGLGAGFTDADYAAAGADIAPDARSVFDAAAMIVKVKEPQAPERQMLREGQLLFTYLHLAPDPDQTRDLLGSGVTAIAYETVTDAPGGLPLLAPMSEVAGRLAPQVGSWALQKANGGRGVLLGGVPGVRPANVVIIGGGVVGTAAARVAVGMGANVTVMDRSISRLSYLDDIFMGRLTTQYSSAAATADLIGTADMVIGAVLIPGAAAPKLVTRAQLGTMQPGAVLVDVAIDQGGCFETSRPTTHQDPIYEVDGIVHYCVANMPGAVARTSTQALGNATLPFVLALADKGWRGAIQDDPHLRAGLSTHGGRLTSPPVGEALGLEAITPDQLLAEPARVTRVG</sequence>
<dbReference type="SMART" id="SM01003">
    <property type="entry name" value="AlaDh_PNT_N"/>
    <property type="match status" value="1"/>
</dbReference>
<dbReference type="EC" id="1.4.1.1" evidence="2 5"/>
<dbReference type="PIRSF" id="PIRSF000183">
    <property type="entry name" value="Alanine_dh"/>
    <property type="match status" value="1"/>
</dbReference>
<evidence type="ECO:0000256" key="1">
    <source>
        <dbReference type="ARBA" id="ARBA00005689"/>
    </source>
</evidence>
<dbReference type="PANTHER" id="PTHR42795:SF1">
    <property type="entry name" value="ALANINE DEHYDROGENASE"/>
    <property type="match status" value="1"/>
</dbReference>
<dbReference type="Pfam" id="PF01262">
    <property type="entry name" value="AlaDh_PNT_C"/>
    <property type="match status" value="1"/>
</dbReference>